<dbReference type="Gene3D" id="2.60.120.560">
    <property type="entry name" value="Exo-inulinase, domain 1"/>
    <property type="match status" value="1"/>
</dbReference>
<dbReference type="AlphaFoldDB" id="A0A3D9L212"/>
<keyword evidence="4" id="KW-1185">Reference proteome</keyword>
<dbReference type="Proteomes" id="UP000256779">
    <property type="component" value="Unassembled WGS sequence"/>
</dbReference>
<proteinExistence type="predicted"/>
<dbReference type="InterPro" id="IPR010496">
    <property type="entry name" value="AL/BT2_dom"/>
</dbReference>
<comment type="caution">
    <text evidence="3">The sequence shown here is derived from an EMBL/GenBank/DDBJ whole genome shotgun (WGS) entry which is preliminary data.</text>
</comment>
<gene>
    <name evidence="3" type="ORF">C7460_11410</name>
</gene>
<organism evidence="3 4">
    <name type="scientific">Marinoscillum furvescens DSM 4134</name>
    <dbReference type="NCBI Taxonomy" id="1122208"/>
    <lineage>
        <taxon>Bacteria</taxon>
        <taxon>Pseudomonadati</taxon>
        <taxon>Bacteroidota</taxon>
        <taxon>Cytophagia</taxon>
        <taxon>Cytophagales</taxon>
        <taxon>Reichenbachiellaceae</taxon>
        <taxon>Marinoscillum</taxon>
    </lineage>
</organism>
<dbReference type="EMBL" id="QREG01000014">
    <property type="protein sequence ID" value="RED96552.1"/>
    <property type="molecule type" value="Genomic_DNA"/>
</dbReference>
<dbReference type="Pfam" id="PF06439">
    <property type="entry name" value="3keto-disac_hyd"/>
    <property type="match status" value="1"/>
</dbReference>
<dbReference type="GO" id="GO:0016787">
    <property type="term" value="F:hydrolase activity"/>
    <property type="evidence" value="ECO:0007669"/>
    <property type="project" value="InterPro"/>
</dbReference>
<name>A0A3D9L212_MARFU</name>
<sequence length="256" mass="28890">MNEYYSPIFLKAMTCAVVLFTSLIVWAQEQQVDPKLTEDWSRQPEVVTPGENGSAPSDAVVLFDGSDLSQWAKNSGEPAGWKIVGDAMEVVPGTGAIMSKQSFGDCQLHIEWMTPMEDVAKGLKGQKNGNSGIFLMRRYEIQVLNSFENETYYNGMAGSIYKQHIPLVNSTRQPGKWQTYDIFFTAPKFNSDKTLKEPGYVTVVLNGVLIQNHVELKGPTVFRGTPSYSYHEEKAPLLLQDHSNKVRYRNIWIREL</sequence>
<reference evidence="3 4" key="1">
    <citation type="submission" date="2018-07" db="EMBL/GenBank/DDBJ databases">
        <title>Genomic Encyclopedia of Type Strains, Phase IV (KMG-IV): sequencing the most valuable type-strain genomes for metagenomic binning, comparative biology and taxonomic classification.</title>
        <authorList>
            <person name="Goeker M."/>
        </authorList>
    </citation>
    <scope>NUCLEOTIDE SEQUENCE [LARGE SCALE GENOMIC DNA]</scope>
    <source>
        <strain evidence="3 4">DSM 4134</strain>
    </source>
</reference>
<evidence type="ECO:0000313" key="4">
    <source>
        <dbReference type="Proteomes" id="UP000256779"/>
    </source>
</evidence>
<evidence type="ECO:0000313" key="3">
    <source>
        <dbReference type="EMBL" id="RED96552.1"/>
    </source>
</evidence>
<accession>A0A3D9L212</accession>
<feature type="chain" id="PRO_5017797829" evidence="1">
    <location>
        <begin position="28"/>
        <end position="256"/>
    </location>
</feature>
<feature type="signal peptide" evidence="1">
    <location>
        <begin position="1"/>
        <end position="27"/>
    </location>
</feature>
<evidence type="ECO:0000256" key="1">
    <source>
        <dbReference type="SAM" id="SignalP"/>
    </source>
</evidence>
<evidence type="ECO:0000259" key="2">
    <source>
        <dbReference type="Pfam" id="PF06439"/>
    </source>
</evidence>
<protein>
    <submittedName>
        <fullName evidence="3">Uncharacterized protein DUF1080</fullName>
    </submittedName>
</protein>
<keyword evidence="1" id="KW-0732">Signal</keyword>
<feature type="domain" description="3-keto-alpha-glucoside-1,2-lyase/3-keto-2-hydroxy-glucal hydratase" evidence="2">
    <location>
        <begin position="59"/>
        <end position="254"/>
    </location>
</feature>
<dbReference type="RefSeq" id="WP_245986377.1">
    <property type="nucleotide sequence ID" value="NZ_QREG01000014.1"/>
</dbReference>